<accession>A0A841SUB8</accession>
<dbReference type="InterPro" id="IPR001119">
    <property type="entry name" value="SLH_dom"/>
</dbReference>
<dbReference type="AlphaFoldDB" id="A0A841SUB8"/>
<dbReference type="PROSITE" id="PS51272">
    <property type="entry name" value="SLH"/>
    <property type="match status" value="3"/>
</dbReference>
<keyword evidence="3" id="KW-1185">Reference proteome</keyword>
<feature type="domain" description="SLH" evidence="1">
    <location>
        <begin position="224"/>
        <end position="287"/>
    </location>
</feature>
<feature type="domain" description="SLH" evidence="1">
    <location>
        <begin position="288"/>
        <end position="348"/>
    </location>
</feature>
<dbReference type="PANTHER" id="PTHR43308">
    <property type="entry name" value="OUTER MEMBRANE PROTEIN ALPHA-RELATED"/>
    <property type="match status" value="1"/>
</dbReference>
<dbReference type="PANTHER" id="PTHR43308:SF5">
    <property type="entry name" value="S-LAYER PROTEIN _ PEPTIDOGLYCAN ENDO-BETA-N-ACETYLGLUCOSAMINIDASE"/>
    <property type="match status" value="1"/>
</dbReference>
<sequence>MLSSRYRQFGSVALVRLAYICLIFGLLPVPAAHGQASPSLRQLIYLDDSKRSSALMELSFDVRNWTVGQVISHKPYAVVNEVGGEAGKFAYELQVWRGTGVREGSDLMTEWDVLDISGQGSVIQVFVNYARVAPNYFAAASQKEFRTLSGTETYPWADLPTDPEAQARGVPALPADGFFDVYGILPQDGSVALSSVAHQVRALPDIPSQLKETAPQPVALPAGPATAVPSDLSGHWGEAYVLDLMGKGMIKGFEDGTVQPDRELTRAEFVAMLIRALQVEPLSPPAVVYSDVPLTHWASKEIGLAYEIGVIDTDGTGRLQPSRLITRMEMARVLAAAMPSFAPPQENGSAALKDVDALKPADRRAILSLAEAGIVGGNDLGEFRPGDSLTRAEASKVLSQFLKIRQAL</sequence>
<proteinExistence type="predicted"/>
<dbReference type="InterPro" id="IPR051465">
    <property type="entry name" value="Cell_Envelope_Struct_Comp"/>
</dbReference>
<feature type="domain" description="SLH" evidence="1">
    <location>
        <begin position="349"/>
        <end position="408"/>
    </location>
</feature>
<evidence type="ECO:0000259" key="1">
    <source>
        <dbReference type="PROSITE" id="PS51272"/>
    </source>
</evidence>
<dbReference type="Pfam" id="PF00395">
    <property type="entry name" value="SLH"/>
    <property type="match status" value="3"/>
</dbReference>
<evidence type="ECO:0000313" key="2">
    <source>
        <dbReference type="EMBL" id="MBB6635913.1"/>
    </source>
</evidence>
<dbReference type="RefSeq" id="WP_185121145.1">
    <property type="nucleotide sequence ID" value="NZ_JACJVQ010000015.1"/>
</dbReference>
<name>A0A841SUB8_9BACL</name>
<dbReference type="EMBL" id="JACJVQ010000015">
    <property type="protein sequence ID" value="MBB6635913.1"/>
    <property type="molecule type" value="Genomic_DNA"/>
</dbReference>
<organism evidence="2 3">
    <name type="scientific">Cohnella thailandensis</name>
    <dbReference type="NCBI Taxonomy" id="557557"/>
    <lineage>
        <taxon>Bacteria</taxon>
        <taxon>Bacillati</taxon>
        <taxon>Bacillota</taxon>
        <taxon>Bacilli</taxon>
        <taxon>Bacillales</taxon>
        <taxon>Paenibacillaceae</taxon>
        <taxon>Cohnella</taxon>
    </lineage>
</organism>
<comment type="caution">
    <text evidence="2">The sequence shown here is derived from an EMBL/GenBank/DDBJ whole genome shotgun (WGS) entry which is preliminary data.</text>
</comment>
<protein>
    <submittedName>
        <fullName evidence="2">S-layer homology domain-containing protein</fullName>
    </submittedName>
</protein>
<evidence type="ECO:0000313" key="3">
    <source>
        <dbReference type="Proteomes" id="UP000535838"/>
    </source>
</evidence>
<dbReference type="Proteomes" id="UP000535838">
    <property type="component" value="Unassembled WGS sequence"/>
</dbReference>
<reference evidence="2 3" key="1">
    <citation type="submission" date="2020-08" db="EMBL/GenBank/DDBJ databases">
        <title>Cohnella phylogeny.</title>
        <authorList>
            <person name="Dunlap C."/>
        </authorList>
    </citation>
    <scope>NUCLEOTIDE SEQUENCE [LARGE SCALE GENOMIC DNA]</scope>
    <source>
        <strain evidence="2 3">DSM 25241</strain>
    </source>
</reference>
<gene>
    <name evidence="2" type="ORF">H7B67_17465</name>
</gene>